<keyword evidence="4 6" id="KW-0238">DNA-binding</keyword>
<reference evidence="9 10" key="1">
    <citation type="submission" date="2018-03" db="EMBL/GenBank/DDBJ databases">
        <title>Phenotypic and genomic properties of Cyclonatronum proteinivorum gen. nov., sp. nov., a haloalkaliphilic bacteroidete from soda lakes possessing Na+-translocating rhodopsin.</title>
        <authorList>
            <person name="Toshchakov S.V."/>
            <person name="Korzhenkov A."/>
            <person name="Samarov N.I."/>
            <person name="Kublanov I.V."/>
            <person name="Muntyan M.S."/>
            <person name="Sorokin D.Y."/>
        </authorList>
    </citation>
    <scope>NUCLEOTIDE SEQUENCE [LARGE SCALE GENOMIC DNA]</scope>
    <source>
        <strain evidence="9 10">Omega</strain>
    </source>
</reference>
<dbReference type="SUPFAM" id="SSF88946">
    <property type="entry name" value="Sigma2 domain of RNA polymerase sigma factors"/>
    <property type="match status" value="1"/>
</dbReference>
<dbReference type="SUPFAM" id="SSF88659">
    <property type="entry name" value="Sigma3 and sigma4 domains of RNA polymerase sigma factors"/>
    <property type="match status" value="1"/>
</dbReference>
<evidence type="ECO:0000313" key="10">
    <source>
        <dbReference type="Proteomes" id="UP000254808"/>
    </source>
</evidence>
<organism evidence="9 10">
    <name type="scientific">Cyclonatronum proteinivorum</name>
    <dbReference type="NCBI Taxonomy" id="1457365"/>
    <lineage>
        <taxon>Bacteria</taxon>
        <taxon>Pseudomonadati</taxon>
        <taxon>Balneolota</taxon>
        <taxon>Balneolia</taxon>
        <taxon>Balneolales</taxon>
        <taxon>Cyclonatronaceae</taxon>
        <taxon>Cyclonatronum</taxon>
    </lineage>
</organism>
<dbReference type="GO" id="GO:0016987">
    <property type="term" value="F:sigma factor activity"/>
    <property type="evidence" value="ECO:0007669"/>
    <property type="project" value="UniProtKB-KW"/>
</dbReference>
<dbReference type="InterPro" id="IPR000838">
    <property type="entry name" value="RNA_pol_sigma70_ECF_CS"/>
</dbReference>
<dbReference type="InterPro" id="IPR036388">
    <property type="entry name" value="WH-like_DNA-bd_sf"/>
</dbReference>
<evidence type="ECO:0000256" key="4">
    <source>
        <dbReference type="ARBA" id="ARBA00023125"/>
    </source>
</evidence>
<accession>A0A345UKU3</accession>
<dbReference type="Proteomes" id="UP000254808">
    <property type="component" value="Chromosome"/>
</dbReference>
<gene>
    <name evidence="9" type="ORF">CYPRO_1845</name>
</gene>
<proteinExistence type="inferred from homology"/>
<dbReference type="PANTHER" id="PTHR43133">
    <property type="entry name" value="RNA POLYMERASE ECF-TYPE SIGMA FACTO"/>
    <property type="match status" value="1"/>
</dbReference>
<evidence type="ECO:0000256" key="5">
    <source>
        <dbReference type="ARBA" id="ARBA00023163"/>
    </source>
</evidence>
<dbReference type="InterPro" id="IPR039425">
    <property type="entry name" value="RNA_pol_sigma-70-like"/>
</dbReference>
<feature type="domain" description="RNA polymerase sigma factor 70 region 4 type 2" evidence="8">
    <location>
        <begin position="144"/>
        <end position="195"/>
    </location>
</feature>
<name>A0A345UKU3_9BACT</name>
<dbReference type="InterPro" id="IPR014284">
    <property type="entry name" value="RNA_pol_sigma-70_dom"/>
</dbReference>
<dbReference type="GO" id="GO:0003677">
    <property type="term" value="F:DNA binding"/>
    <property type="evidence" value="ECO:0007669"/>
    <property type="project" value="UniProtKB-KW"/>
</dbReference>
<dbReference type="Pfam" id="PF08281">
    <property type="entry name" value="Sigma70_r4_2"/>
    <property type="match status" value="1"/>
</dbReference>
<evidence type="ECO:0000259" key="8">
    <source>
        <dbReference type="Pfam" id="PF08281"/>
    </source>
</evidence>
<dbReference type="Gene3D" id="1.10.1740.10">
    <property type="match status" value="1"/>
</dbReference>
<dbReference type="PROSITE" id="PS01063">
    <property type="entry name" value="SIGMA70_ECF"/>
    <property type="match status" value="1"/>
</dbReference>
<dbReference type="InterPro" id="IPR013324">
    <property type="entry name" value="RNA_pol_sigma_r3/r4-like"/>
</dbReference>
<evidence type="ECO:0000256" key="2">
    <source>
        <dbReference type="ARBA" id="ARBA00023015"/>
    </source>
</evidence>
<dbReference type="Pfam" id="PF04542">
    <property type="entry name" value="Sigma70_r2"/>
    <property type="match status" value="1"/>
</dbReference>
<evidence type="ECO:0000256" key="3">
    <source>
        <dbReference type="ARBA" id="ARBA00023082"/>
    </source>
</evidence>
<evidence type="ECO:0000259" key="7">
    <source>
        <dbReference type="Pfam" id="PF04542"/>
    </source>
</evidence>
<keyword evidence="10" id="KW-1185">Reference proteome</keyword>
<dbReference type="InterPro" id="IPR007627">
    <property type="entry name" value="RNA_pol_sigma70_r2"/>
</dbReference>
<dbReference type="InterPro" id="IPR013249">
    <property type="entry name" value="RNA_pol_sigma70_r4_t2"/>
</dbReference>
<comment type="similarity">
    <text evidence="1 6">Belongs to the sigma-70 factor family. ECF subfamily.</text>
</comment>
<dbReference type="OrthoDB" id="9785675at2"/>
<dbReference type="KEGG" id="cprv:CYPRO_1845"/>
<evidence type="ECO:0000313" key="9">
    <source>
        <dbReference type="EMBL" id="AXJ01095.1"/>
    </source>
</evidence>
<evidence type="ECO:0000256" key="1">
    <source>
        <dbReference type="ARBA" id="ARBA00010641"/>
    </source>
</evidence>
<dbReference type="EMBL" id="CP027806">
    <property type="protein sequence ID" value="AXJ01095.1"/>
    <property type="molecule type" value="Genomic_DNA"/>
</dbReference>
<feature type="domain" description="RNA polymerase sigma-70 region 2" evidence="7">
    <location>
        <begin position="38"/>
        <end position="104"/>
    </location>
</feature>
<dbReference type="NCBIfam" id="TIGR02937">
    <property type="entry name" value="sigma70-ECF"/>
    <property type="match status" value="1"/>
</dbReference>
<dbReference type="InterPro" id="IPR013325">
    <property type="entry name" value="RNA_pol_sigma_r2"/>
</dbReference>
<dbReference type="GO" id="GO:0006352">
    <property type="term" value="P:DNA-templated transcription initiation"/>
    <property type="evidence" value="ECO:0007669"/>
    <property type="project" value="InterPro"/>
</dbReference>
<dbReference type="RefSeq" id="WP_114984326.1">
    <property type="nucleotide sequence ID" value="NZ_CP027806.1"/>
</dbReference>
<dbReference type="Gene3D" id="1.10.10.10">
    <property type="entry name" value="Winged helix-like DNA-binding domain superfamily/Winged helix DNA-binding domain"/>
    <property type="match status" value="1"/>
</dbReference>
<evidence type="ECO:0000256" key="6">
    <source>
        <dbReference type="RuleBase" id="RU000716"/>
    </source>
</evidence>
<protein>
    <recommendedName>
        <fullName evidence="6">RNA polymerase sigma factor</fullName>
    </recommendedName>
</protein>
<dbReference type="CDD" id="cd06171">
    <property type="entry name" value="Sigma70_r4"/>
    <property type="match status" value="1"/>
</dbReference>
<keyword evidence="5 6" id="KW-0804">Transcription</keyword>
<dbReference type="PANTHER" id="PTHR43133:SF51">
    <property type="entry name" value="RNA POLYMERASE SIGMA FACTOR"/>
    <property type="match status" value="1"/>
</dbReference>
<keyword evidence="2 6" id="KW-0805">Transcription regulation</keyword>
<dbReference type="AlphaFoldDB" id="A0A345UKU3"/>
<sequence>MSAESEAVKKARSLKNREEDYALVDQAKLNDQKAFARLMEKYQVQLHFHVQKIVRDRDVVEDLVQEAFLKAFDNIHTFDPTYAFSTWLYRIATNHSIDFLRKKKMKTYSIDEPVRGKDGDMKVELPDHDSETDAELIRKQRAKIIKEAIDSLPDKYRVIIKLRHEDDKSYQEIADMMTLPLGTVKAHIFRARELLNKFLIEKRGQF</sequence>
<keyword evidence="3 6" id="KW-0731">Sigma factor</keyword>